<dbReference type="KEGG" id="spu:578002"/>
<feature type="compositionally biased region" description="Polar residues" evidence="1">
    <location>
        <begin position="383"/>
        <end position="404"/>
    </location>
</feature>
<feature type="compositionally biased region" description="Low complexity" evidence="1">
    <location>
        <begin position="56"/>
        <end position="67"/>
    </location>
</feature>
<evidence type="ECO:0008006" key="4">
    <source>
        <dbReference type="Google" id="ProtNLM"/>
    </source>
</evidence>
<proteinExistence type="predicted"/>
<feature type="region of interest" description="Disordered" evidence="1">
    <location>
        <begin position="499"/>
        <end position="521"/>
    </location>
</feature>
<dbReference type="CTD" id="5546"/>
<name>A0A7M7N8E2_STRPU</name>
<dbReference type="PANTHER" id="PTHR13621">
    <property type="entry name" value="PROLINE-RICH PROTEIN PRCC"/>
    <property type="match status" value="1"/>
</dbReference>
<feature type="region of interest" description="Disordered" evidence="1">
    <location>
        <begin position="429"/>
        <end position="452"/>
    </location>
</feature>
<dbReference type="OrthoDB" id="206969at2759"/>
<feature type="compositionally biased region" description="Polar residues" evidence="1">
    <location>
        <begin position="441"/>
        <end position="452"/>
    </location>
</feature>
<feature type="region of interest" description="Disordered" evidence="1">
    <location>
        <begin position="1"/>
        <end position="326"/>
    </location>
</feature>
<feature type="compositionally biased region" description="Basic and acidic residues" evidence="1">
    <location>
        <begin position="499"/>
        <end position="510"/>
    </location>
</feature>
<dbReference type="EnsemblMetazoa" id="XM_030976857">
    <property type="protein sequence ID" value="XP_030832717"/>
    <property type="gene ID" value="LOC578002"/>
</dbReference>
<dbReference type="OMA" id="TRQSYSK"/>
<dbReference type="Pfam" id="PF10253">
    <property type="entry name" value="PRCC"/>
    <property type="match status" value="1"/>
</dbReference>
<dbReference type="InterPro" id="IPR018800">
    <property type="entry name" value="PRCC"/>
</dbReference>
<keyword evidence="3" id="KW-1185">Reference proteome</keyword>
<dbReference type="GO" id="GO:0005634">
    <property type="term" value="C:nucleus"/>
    <property type="evidence" value="ECO:0000318"/>
    <property type="project" value="GO_Central"/>
</dbReference>
<dbReference type="InParanoid" id="A0A7M7N8E2"/>
<evidence type="ECO:0000256" key="1">
    <source>
        <dbReference type="SAM" id="MobiDB-lite"/>
    </source>
</evidence>
<evidence type="ECO:0000313" key="2">
    <source>
        <dbReference type="EnsemblMetazoa" id="XP_030832717"/>
    </source>
</evidence>
<dbReference type="RefSeq" id="XP_030832717.1">
    <property type="nucleotide sequence ID" value="XM_030976857.1"/>
</dbReference>
<evidence type="ECO:0000313" key="3">
    <source>
        <dbReference type="Proteomes" id="UP000007110"/>
    </source>
</evidence>
<feature type="compositionally biased region" description="Pro residues" evidence="1">
    <location>
        <begin position="235"/>
        <end position="245"/>
    </location>
</feature>
<feature type="compositionally biased region" description="Polar residues" evidence="1">
    <location>
        <begin position="257"/>
        <end position="271"/>
    </location>
</feature>
<protein>
    <recommendedName>
        <fullName evidence="4">Proline-rich protein PRCC</fullName>
    </recommendedName>
</protein>
<feature type="compositionally biased region" description="Basic and acidic residues" evidence="1">
    <location>
        <begin position="35"/>
        <end position="48"/>
    </location>
</feature>
<feature type="compositionally biased region" description="Acidic residues" evidence="1">
    <location>
        <begin position="279"/>
        <end position="288"/>
    </location>
</feature>
<reference evidence="3" key="1">
    <citation type="submission" date="2015-02" db="EMBL/GenBank/DDBJ databases">
        <title>Genome sequencing for Strongylocentrotus purpuratus.</title>
        <authorList>
            <person name="Murali S."/>
            <person name="Liu Y."/>
            <person name="Vee V."/>
            <person name="English A."/>
            <person name="Wang M."/>
            <person name="Skinner E."/>
            <person name="Han Y."/>
            <person name="Muzny D.M."/>
            <person name="Worley K.C."/>
            <person name="Gibbs R.A."/>
        </authorList>
    </citation>
    <scope>NUCLEOTIDE SEQUENCE</scope>
</reference>
<feature type="compositionally biased region" description="Low complexity" evidence="1">
    <location>
        <begin position="147"/>
        <end position="157"/>
    </location>
</feature>
<dbReference type="PANTHER" id="PTHR13621:SF2">
    <property type="entry name" value="PROLINE-RICH PROTEIN PRCC"/>
    <property type="match status" value="1"/>
</dbReference>
<organism evidence="2 3">
    <name type="scientific">Strongylocentrotus purpuratus</name>
    <name type="common">Purple sea urchin</name>
    <dbReference type="NCBI Taxonomy" id="7668"/>
    <lineage>
        <taxon>Eukaryota</taxon>
        <taxon>Metazoa</taxon>
        <taxon>Echinodermata</taxon>
        <taxon>Eleutherozoa</taxon>
        <taxon>Echinozoa</taxon>
        <taxon>Echinoidea</taxon>
        <taxon>Euechinoidea</taxon>
        <taxon>Echinacea</taxon>
        <taxon>Camarodonta</taxon>
        <taxon>Echinidea</taxon>
        <taxon>Strongylocentrotidae</taxon>
        <taxon>Strongylocentrotus</taxon>
    </lineage>
</organism>
<accession>A0A7M7N8E2</accession>
<dbReference type="AlphaFoldDB" id="A0A7M7N8E2"/>
<dbReference type="GeneID" id="578002"/>
<reference evidence="2" key="2">
    <citation type="submission" date="2021-01" db="UniProtKB">
        <authorList>
            <consortium name="EnsemblMetazoa"/>
        </authorList>
    </citation>
    <scope>IDENTIFICATION</scope>
</reference>
<feature type="compositionally biased region" description="Basic and acidic residues" evidence="1">
    <location>
        <begin position="299"/>
        <end position="309"/>
    </location>
</feature>
<feature type="compositionally biased region" description="Acidic residues" evidence="1">
    <location>
        <begin position="19"/>
        <end position="28"/>
    </location>
</feature>
<feature type="region of interest" description="Disordered" evidence="1">
    <location>
        <begin position="360"/>
        <end position="409"/>
    </location>
</feature>
<sequence length="557" mass="59969">MVLPSNSKMSCLVNYGSSDESDSSDGEDCPPVAAKPKEMDLKTQDTKKSSLFAALPKPKVVPTPSSSIQKKSSLFAALPKPKGVGTPAMEEVMNTKPSIGSDVRGAEGSRKNSLFSSLPPPKKTASTTEKSAEPTSGARHKPAPVATSSSTNNSTVSKGLLNLPPPKKKQPVKISLPALPDPNSDDDEPETKRPKSTKGVGLFAMLPKPRIASRREAQRPLIPYTLTKKPAAAPAKPPGKPPGNPLAPVQPVKPTHPSASTVIKSKPTSGNPLVMGYNSDEDDEEDDGGGGVNFFSMGESDHVKERTTEESATGVQSKPLAFSKPRIDASITESDIGTSRITCAADPGVVEPVIPTEQDQPLVFNPSQSNNVGFSVPRYNPHALSNPQYNVQSHQGSNYAQPNDGSMPYGSYNQTGLDSQEAMQYYNQPYQEGGDTGYGESGTSAQGSSQSVLQDEGFAKMVGKNNRGREEIQFIDINADDQIGPTASLQNMVKSMTEEKESRVKLKKEQLPTSQQKRKHQITYLARQAKERELELKNQWADNRATRKSQNAKYGFF</sequence>
<dbReference type="Proteomes" id="UP000007110">
    <property type="component" value="Unassembled WGS sequence"/>
</dbReference>
<dbReference type="FunCoup" id="A0A7M7N8E2">
    <property type="interactions" value="1335"/>
</dbReference>